<dbReference type="Pfam" id="PF06439">
    <property type="entry name" value="3keto-disac_hyd"/>
    <property type="match status" value="1"/>
</dbReference>
<dbReference type="EMBL" id="JAENIK010000004">
    <property type="protein sequence ID" value="MBK1814937.1"/>
    <property type="molecule type" value="Genomic_DNA"/>
</dbReference>
<feature type="domain" description="3-keto-alpha-glucoside-1,2-lyase/3-keto-2-hydroxy-glucal hydratase" evidence="2">
    <location>
        <begin position="22"/>
        <end position="249"/>
    </location>
</feature>
<evidence type="ECO:0000256" key="1">
    <source>
        <dbReference type="SAM" id="SignalP"/>
    </source>
</evidence>
<comment type="caution">
    <text evidence="3">The sequence shown here is derived from an EMBL/GenBank/DDBJ whole genome shotgun (WGS) entry which is preliminary data.</text>
</comment>
<evidence type="ECO:0000259" key="2">
    <source>
        <dbReference type="Pfam" id="PF06439"/>
    </source>
</evidence>
<evidence type="ECO:0000313" key="4">
    <source>
        <dbReference type="Proteomes" id="UP000600139"/>
    </source>
</evidence>
<dbReference type="GO" id="GO:0016787">
    <property type="term" value="F:hydrolase activity"/>
    <property type="evidence" value="ECO:0007669"/>
    <property type="project" value="InterPro"/>
</dbReference>
<gene>
    <name evidence="3" type="ORF">JIN84_04880</name>
</gene>
<feature type="signal peptide" evidence="1">
    <location>
        <begin position="1"/>
        <end position="18"/>
    </location>
</feature>
<keyword evidence="1" id="KW-0732">Signal</keyword>
<feature type="chain" id="PRO_5036933427" evidence="1">
    <location>
        <begin position="19"/>
        <end position="254"/>
    </location>
</feature>
<evidence type="ECO:0000313" key="3">
    <source>
        <dbReference type="EMBL" id="MBK1814937.1"/>
    </source>
</evidence>
<dbReference type="InterPro" id="IPR010496">
    <property type="entry name" value="AL/BT2_dom"/>
</dbReference>
<accession>A0A934R1X3</accession>
<name>A0A934R1X3_9BACT</name>
<sequence length="254" mass="28603">MKSILLTALLAAASFAHAEDGKWISLFNGKDLTGWTPKIRGCEAGDNFKDTYRVQDGVIKVDYSKYEKWDNRFGHLFFEKKFSNYRLKLEYRFSGEQIKEGPGWAFRNSGIMIHSESPKTMELEQDFPASLEVQLLGGSGKGPRTTGNLCTPGTHIVMDDKLVTTHCINSKSKTFDGDQWVTIEVEVHGNGIIRHLINGEEVISYSKPQLGGEDHSEQLIKVAGDKMLSEGYICLQSESHPVEFRKIEIMELKP</sequence>
<proteinExistence type="predicted"/>
<reference evidence="3" key="1">
    <citation type="submission" date="2021-01" db="EMBL/GenBank/DDBJ databases">
        <title>Modified the classification status of verrucomicrobia.</title>
        <authorList>
            <person name="Feng X."/>
        </authorList>
    </citation>
    <scope>NUCLEOTIDE SEQUENCE</scope>
    <source>
        <strain evidence="3">JCM 18052</strain>
    </source>
</reference>
<dbReference type="AlphaFoldDB" id="A0A934R1X3"/>
<dbReference type="Gene3D" id="2.60.120.560">
    <property type="entry name" value="Exo-inulinase, domain 1"/>
    <property type="match status" value="1"/>
</dbReference>
<protein>
    <submittedName>
        <fullName evidence="3">DUF1080 domain-containing protein</fullName>
    </submittedName>
</protein>
<keyword evidence="4" id="KW-1185">Reference proteome</keyword>
<dbReference type="Proteomes" id="UP000600139">
    <property type="component" value="Unassembled WGS sequence"/>
</dbReference>
<organism evidence="3 4">
    <name type="scientific">Luteolibacter yonseiensis</name>
    <dbReference type="NCBI Taxonomy" id="1144680"/>
    <lineage>
        <taxon>Bacteria</taxon>
        <taxon>Pseudomonadati</taxon>
        <taxon>Verrucomicrobiota</taxon>
        <taxon>Verrucomicrobiia</taxon>
        <taxon>Verrucomicrobiales</taxon>
        <taxon>Verrucomicrobiaceae</taxon>
        <taxon>Luteolibacter</taxon>
    </lineage>
</organism>
<dbReference type="RefSeq" id="WP_200349885.1">
    <property type="nucleotide sequence ID" value="NZ_BAABHZ010000010.1"/>
</dbReference>